<dbReference type="InterPro" id="IPR027388">
    <property type="entry name" value="Ku70_bridge/pillars_dom_sf"/>
</dbReference>
<keyword evidence="3" id="KW-0547">Nucleotide-binding</keyword>
<keyword evidence="10" id="KW-0234">DNA repair</keyword>
<dbReference type="InterPro" id="IPR036465">
    <property type="entry name" value="vWFA_dom_sf"/>
</dbReference>
<feature type="domain" description="SAP" evidence="13">
    <location>
        <begin position="565"/>
        <end position="599"/>
    </location>
</feature>
<dbReference type="SUPFAM" id="SSF100939">
    <property type="entry name" value="SPOC domain-like"/>
    <property type="match status" value="1"/>
</dbReference>
<dbReference type="InterPro" id="IPR003034">
    <property type="entry name" value="SAP_dom"/>
</dbReference>
<evidence type="ECO:0000256" key="5">
    <source>
        <dbReference type="ARBA" id="ARBA00022801"/>
    </source>
</evidence>
<dbReference type="Proteomes" id="UP001642483">
    <property type="component" value="Unassembled WGS sequence"/>
</dbReference>
<dbReference type="InterPro" id="IPR006165">
    <property type="entry name" value="Ku70"/>
</dbReference>
<evidence type="ECO:0000256" key="6">
    <source>
        <dbReference type="ARBA" id="ARBA00022806"/>
    </source>
</evidence>
<keyword evidence="11" id="KW-0539">Nucleus</keyword>
<dbReference type="InterPro" id="IPR006164">
    <property type="entry name" value="DNA_bd_Ku70/Ku80"/>
</dbReference>
<dbReference type="PANTHER" id="PTHR12604:SF2">
    <property type="entry name" value="X-RAY REPAIR CROSS-COMPLEMENTING PROTEIN 6"/>
    <property type="match status" value="1"/>
</dbReference>
<evidence type="ECO:0000256" key="3">
    <source>
        <dbReference type="ARBA" id="ARBA00022741"/>
    </source>
</evidence>
<evidence type="ECO:0000256" key="9">
    <source>
        <dbReference type="ARBA" id="ARBA00023172"/>
    </source>
</evidence>
<dbReference type="InterPro" id="IPR005160">
    <property type="entry name" value="Ku_C"/>
</dbReference>
<dbReference type="Gene3D" id="1.10.1600.10">
    <property type="match status" value="1"/>
</dbReference>
<dbReference type="EMBL" id="CAWYQH010000013">
    <property type="protein sequence ID" value="CAK8674751.1"/>
    <property type="molecule type" value="Genomic_DNA"/>
</dbReference>
<evidence type="ECO:0000313" key="15">
    <source>
        <dbReference type="EMBL" id="CAK8674751.1"/>
    </source>
</evidence>
<comment type="caution">
    <text evidence="15">The sequence shown here is derived from an EMBL/GenBank/DDBJ whole genome shotgun (WGS) entry which is preliminary data.</text>
</comment>
<evidence type="ECO:0000256" key="12">
    <source>
        <dbReference type="SAM" id="MobiDB-lite"/>
    </source>
</evidence>
<keyword evidence="8" id="KW-0238">DNA-binding</keyword>
<evidence type="ECO:0000256" key="2">
    <source>
        <dbReference type="ARBA" id="ARBA00005240"/>
    </source>
</evidence>
<dbReference type="CDD" id="cd00788">
    <property type="entry name" value="KU70"/>
    <property type="match status" value="1"/>
</dbReference>
<keyword evidence="16" id="KW-1185">Reference proteome</keyword>
<evidence type="ECO:0000256" key="4">
    <source>
        <dbReference type="ARBA" id="ARBA00022763"/>
    </source>
</evidence>
<dbReference type="InterPro" id="IPR047087">
    <property type="entry name" value="KU70_core_dom"/>
</dbReference>
<feature type="region of interest" description="Disordered" evidence="12">
    <location>
        <begin position="529"/>
        <end position="553"/>
    </location>
</feature>
<keyword evidence="7" id="KW-0067">ATP-binding</keyword>
<evidence type="ECO:0000259" key="13">
    <source>
        <dbReference type="SMART" id="SM00513"/>
    </source>
</evidence>
<sequence>MTERFYADDEGDGSEEEETLGIGKFGGRDSVIFAIDCCREMFELDGENSEDTPFNRIIEAIHDMYLNKIITSDKDLHGIIFFGTKKNNSSSDFSNIFVWQKLDIPSVKSITELRDMQKINAADFDTQFGNESRKQMSEVFWESLNMLSATSYKLAAKSLIVFTWNDNPHFGDNNAKKRAKTKAQDLHDHDVDIQVMSFNKNFKYEPFYKDIISDPDSEDPFNENPIDCIQNLYSFLLKKCTKQRTLSRIPLFIGDDIEISVGVYTVARRTTKTAAISIDSSSNQEAKRSTNFIDTNTGEILLPSDIKLMQTWAGKEIVFEKEEIQNMRKIGKHGLHVLGFKPRSAAVKAWYHVRNSQFIYPNEERVKGSTTLFHALLVKCLAKDVVAICSYTARPNSPPRCVALLPQDEEINPETSEQITPPGFYVIFLPFADDIREVDFEPEQPKPTNEQIEAAENLVRKLKFTYNPESFDNPAIQTHYKNLEAMALEKEQPDKIDDHTKPDTEIIDKKAGAYIQAFKQAVFPPGYDPLKKATKHKSSSTASKGGKKPKEDMVDVKEYVSQGKLGKLTVQGLKEICRKYNIKGTGKKADIIQAIEDHFT</sequence>
<accession>A0ABP0F7K4</accession>
<dbReference type="Gene3D" id="3.40.50.410">
    <property type="entry name" value="von Willebrand factor, type A domain"/>
    <property type="match status" value="1"/>
</dbReference>
<feature type="compositionally biased region" description="Acidic residues" evidence="12">
    <location>
        <begin position="8"/>
        <end position="19"/>
    </location>
</feature>
<dbReference type="SMART" id="SM00513">
    <property type="entry name" value="SAP"/>
    <property type="match status" value="1"/>
</dbReference>
<evidence type="ECO:0000256" key="11">
    <source>
        <dbReference type="ARBA" id="ARBA00023242"/>
    </source>
</evidence>
<evidence type="ECO:0000259" key="14">
    <source>
        <dbReference type="SMART" id="SM00559"/>
    </source>
</evidence>
<keyword evidence="5" id="KW-0378">Hydrolase</keyword>
<protein>
    <recommendedName>
        <fullName evidence="17">ATP-dependent DNA helicase 2 subunit 1</fullName>
    </recommendedName>
</protein>
<feature type="domain" description="Ku" evidence="14">
    <location>
        <begin position="298"/>
        <end position="446"/>
    </location>
</feature>
<gene>
    <name evidence="15" type="ORF">CVLEPA_LOCUS4418</name>
</gene>
<dbReference type="PIRSF" id="PIRSF003033">
    <property type="entry name" value="Ku70"/>
    <property type="match status" value="1"/>
</dbReference>
<evidence type="ECO:0000256" key="8">
    <source>
        <dbReference type="ARBA" id="ARBA00023125"/>
    </source>
</evidence>
<proteinExistence type="inferred from homology"/>
<dbReference type="Pfam" id="PF03730">
    <property type="entry name" value="Ku_C"/>
    <property type="match status" value="1"/>
</dbReference>
<comment type="similarity">
    <text evidence="2">Belongs to the ku70 family.</text>
</comment>
<keyword evidence="4" id="KW-0227">DNA damage</keyword>
<evidence type="ECO:0000256" key="1">
    <source>
        <dbReference type="ARBA" id="ARBA00004123"/>
    </source>
</evidence>
<dbReference type="Gene3D" id="2.40.290.10">
    <property type="match status" value="1"/>
</dbReference>
<dbReference type="SUPFAM" id="SSF68906">
    <property type="entry name" value="SAP domain"/>
    <property type="match status" value="1"/>
</dbReference>
<keyword evidence="6" id="KW-0347">Helicase</keyword>
<keyword evidence="9" id="KW-0233">DNA recombination</keyword>
<organism evidence="15 16">
    <name type="scientific">Clavelina lepadiformis</name>
    <name type="common">Light-bulb sea squirt</name>
    <name type="synonym">Ascidia lepadiformis</name>
    <dbReference type="NCBI Taxonomy" id="159417"/>
    <lineage>
        <taxon>Eukaryota</taxon>
        <taxon>Metazoa</taxon>
        <taxon>Chordata</taxon>
        <taxon>Tunicata</taxon>
        <taxon>Ascidiacea</taxon>
        <taxon>Aplousobranchia</taxon>
        <taxon>Clavelinidae</taxon>
        <taxon>Clavelina</taxon>
    </lineage>
</organism>
<dbReference type="PANTHER" id="PTHR12604">
    <property type="entry name" value="KU AUTOANTIGEN DNA HELICASE"/>
    <property type="match status" value="1"/>
</dbReference>
<dbReference type="Pfam" id="PF02037">
    <property type="entry name" value="SAP"/>
    <property type="match status" value="1"/>
</dbReference>
<dbReference type="Pfam" id="PF03731">
    <property type="entry name" value="Ku_N"/>
    <property type="match status" value="1"/>
</dbReference>
<dbReference type="InterPro" id="IPR036361">
    <property type="entry name" value="SAP_dom_sf"/>
</dbReference>
<dbReference type="InterPro" id="IPR016194">
    <property type="entry name" value="SPOC-like_C_dom_sf"/>
</dbReference>
<comment type="subcellular location">
    <subcellularLocation>
        <location evidence="1">Nucleus</location>
    </subcellularLocation>
</comment>
<evidence type="ECO:0000313" key="16">
    <source>
        <dbReference type="Proteomes" id="UP001642483"/>
    </source>
</evidence>
<dbReference type="SUPFAM" id="SSF53300">
    <property type="entry name" value="vWA-like"/>
    <property type="match status" value="1"/>
</dbReference>
<name>A0ABP0F7K4_CLALP</name>
<dbReference type="Gene3D" id="4.10.970.10">
    <property type="entry name" value="Ku70, bridge and pillars"/>
    <property type="match status" value="1"/>
</dbReference>
<feature type="region of interest" description="Disordered" evidence="12">
    <location>
        <begin position="1"/>
        <end position="20"/>
    </location>
</feature>
<dbReference type="NCBIfam" id="TIGR00578">
    <property type="entry name" value="ku70"/>
    <property type="match status" value="1"/>
</dbReference>
<dbReference type="Gene3D" id="1.10.720.30">
    <property type="entry name" value="SAP domain"/>
    <property type="match status" value="1"/>
</dbReference>
<evidence type="ECO:0000256" key="7">
    <source>
        <dbReference type="ARBA" id="ARBA00022840"/>
    </source>
</evidence>
<dbReference type="Pfam" id="PF02735">
    <property type="entry name" value="Ku"/>
    <property type="match status" value="1"/>
</dbReference>
<evidence type="ECO:0000256" key="10">
    <source>
        <dbReference type="ARBA" id="ARBA00023204"/>
    </source>
</evidence>
<dbReference type="SMART" id="SM00559">
    <property type="entry name" value="Ku78"/>
    <property type="match status" value="1"/>
</dbReference>
<dbReference type="InterPro" id="IPR005161">
    <property type="entry name" value="Ku_N"/>
</dbReference>
<reference evidence="15 16" key="1">
    <citation type="submission" date="2024-02" db="EMBL/GenBank/DDBJ databases">
        <authorList>
            <person name="Daric V."/>
            <person name="Darras S."/>
        </authorList>
    </citation>
    <scope>NUCLEOTIDE SEQUENCE [LARGE SCALE GENOMIC DNA]</scope>
</reference>
<evidence type="ECO:0008006" key="17">
    <source>
        <dbReference type="Google" id="ProtNLM"/>
    </source>
</evidence>